<evidence type="ECO:0000313" key="2">
    <source>
        <dbReference type="Proteomes" id="UP000299102"/>
    </source>
</evidence>
<dbReference type="Proteomes" id="UP000299102">
    <property type="component" value="Unassembled WGS sequence"/>
</dbReference>
<proteinExistence type="predicted"/>
<dbReference type="PANTHER" id="PTHR45913:SF5">
    <property type="entry name" value="GENERAL TRANSCRIPTION FACTOR II-I REPEAT DOMAIN-CONTAINING PROTEIN 2A-LIKE PROTEIN"/>
    <property type="match status" value="1"/>
</dbReference>
<gene>
    <name evidence="1" type="primary">GTF2IRD2</name>
    <name evidence="1" type="ORF">EVAR_79045_1</name>
</gene>
<dbReference type="AlphaFoldDB" id="A0A4C1XUA1"/>
<organism evidence="1 2">
    <name type="scientific">Eumeta variegata</name>
    <name type="common">Bagworm moth</name>
    <name type="synonym">Eumeta japonica</name>
    <dbReference type="NCBI Taxonomy" id="151549"/>
    <lineage>
        <taxon>Eukaryota</taxon>
        <taxon>Metazoa</taxon>
        <taxon>Ecdysozoa</taxon>
        <taxon>Arthropoda</taxon>
        <taxon>Hexapoda</taxon>
        <taxon>Insecta</taxon>
        <taxon>Pterygota</taxon>
        <taxon>Neoptera</taxon>
        <taxon>Endopterygota</taxon>
        <taxon>Lepidoptera</taxon>
        <taxon>Glossata</taxon>
        <taxon>Ditrysia</taxon>
        <taxon>Tineoidea</taxon>
        <taxon>Psychidae</taxon>
        <taxon>Oiketicinae</taxon>
        <taxon>Eumeta</taxon>
    </lineage>
</organism>
<dbReference type="EMBL" id="BGZK01000964">
    <property type="protein sequence ID" value="GBP66690.1"/>
    <property type="molecule type" value="Genomic_DNA"/>
</dbReference>
<sequence length="105" mass="11651">MAGFEIFSIALDESTDLFDTAQLAIFIRGANKEFIVTEELLALQLLKRTTRGEDTFNEVQKVFSSFGLPWSKLVGVSTDGVPSMVGLHKGFIEIFETSKSKMQLS</sequence>
<dbReference type="OrthoDB" id="1101576at2759"/>
<dbReference type="PANTHER" id="PTHR45913">
    <property type="entry name" value="EPM2A-INTERACTING PROTEIN 1"/>
    <property type="match status" value="1"/>
</dbReference>
<protein>
    <submittedName>
        <fullName evidence="1">General transcription factor II-I repeat domain-containing protein 2A</fullName>
    </submittedName>
</protein>
<name>A0A4C1XUA1_EUMVA</name>
<reference evidence="1 2" key="1">
    <citation type="journal article" date="2019" name="Commun. Biol.">
        <title>The bagworm genome reveals a unique fibroin gene that provides high tensile strength.</title>
        <authorList>
            <person name="Kono N."/>
            <person name="Nakamura H."/>
            <person name="Ohtoshi R."/>
            <person name="Tomita M."/>
            <person name="Numata K."/>
            <person name="Arakawa K."/>
        </authorList>
    </citation>
    <scope>NUCLEOTIDE SEQUENCE [LARGE SCALE GENOMIC DNA]</scope>
</reference>
<accession>A0A4C1XUA1</accession>
<comment type="caution">
    <text evidence="1">The sequence shown here is derived from an EMBL/GenBank/DDBJ whole genome shotgun (WGS) entry which is preliminary data.</text>
</comment>
<dbReference type="STRING" id="151549.A0A4C1XUA1"/>
<keyword evidence="2" id="KW-1185">Reference proteome</keyword>
<evidence type="ECO:0000313" key="1">
    <source>
        <dbReference type="EMBL" id="GBP66690.1"/>
    </source>
</evidence>